<dbReference type="GO" id="GO:0004386">
    <property type="term" value="F:helicase activity"/>
    <property type="evidence" value="ECO:0007669"/>
    <property type="project" value="UniProtKB-KW"/>
</dbReference>
<evidence type="ECO:0000259" key="6">
    <source>
        <dbReference type="PROSITE" id="PS51192"/>
    </source>
</evidence>
<keyword evidence="3 8" id="KW-0347">Helicase</keyword>
<evidence type="ECO:0000256" key="1">
    <source>
        <dbReference type="ARBA" id="ARBA00022741"/>
    </source>
</evidence>
<dbReference type="Pfam" id="PF22548">
    <property type="entry name" value="AEP-TOTE"/>
    <property type="match status" value="1"/>
</dbReference>
<feature type="domain" description="Helicase C-terminal" evidence="7">
    <location>
        <begin position="565"/>
        <end position="707"/>
    </location>
</feature>
<dbReference type="CDD" id="cd18785">
    <property type="entry name" value="SF2_C"/>
    <property type="match status" value="1"/>
</dbReference>
<dbReference type="SMART" id="SM00487">
    <property type="entry name" value="DEXDc"/>
    <property type="match status" value="1"/>
</dbReference>
<evidence type="ECO:0000256" key="5">
    <source>
        <dbReference type="SAM" id="Coils"/>
    </source>
</evidence>
<evidence type="ECO:0000256" key="4">
    <source>
        <dbReference type="ARBA" id="ARBA00022840"/>
    </source>
</evidence>
<dbReference type="OrthoDB" id="9804086at2"/>
<dbReference type="InterPro" id="IPR054347">
    <property type="entry name" value="TOTE_primase"/>
</dbReference>
<dbReference type="InterPro" id="IPR006935">
    <property type="entry name" value="Helicase/UvrB_N"/>
</dbReference>
<dbReference type="SUPFAM" id="SSF52540">
    <property type="entry name" value="P-loop containing nucleoside triphosphate hydrolases"/>
    <property type="match status" value="1"/>
</dbReference>
<accession>A0A4Q0XS88</accession>
<protein>
    <submittedName>
        <fullName evidence="8">Helicase</fullName>
    </submittedName>
</protein>
<gene>
    <name evidence="8" type="ORF">CRV04_07020</name>
</gene>
<dbReference type="GO" id="GO:0016787">
    <property type="term" value="F:hydrolase activity"/>
    <property type="evidence" value="ECO:0007669"/>
    <property type="project" value="UniProtKB-KW"/>
</dbReference>
<dbReference type="PANTHER" id="PTHR11274">
    <property type="entry name" value="RAD25/XP-B DNA REPAIR HELICASE"/>
    <property type="match status" value="1"/>
</dbReference>
<dbReference type="SMART" id="SM00490">
    <property type="entry name" value="HELICc"/>
    <property type="match status" value="1"/>
</dbReference>
<evidence type="ECO:0000259" key="7">
    <source>
        <dbReference type="PROSITE" id="PS51194"/>
    </source>
</evidence>
<dbReference type="PROSITE" id="PS51192">
    <property type="entry name" value="HELICASE_ATP_BIND_1"/>
    <property type="match status" value="1"/>
</dbReference>
<dbReference type="RefSeq" id="WP_128996127.1">
    <property type="nucleotide sequence ID" value="NZ_PDKN01000004.1"/>
</dbReference>
<evidence type="ECO:0000256" key="2">
    <source>
        <dbReference type="ARBA" id="ARBA00022801"/>
    </source>
</evidence>
<dbReference type="InterPro" id="IPR001650">
    <property type="entry name" value="Helicase_C-like"/>
</dbReference>
<comment type="caution">
    <text evidence="8">The sequence shown here is derived from an EMBL/GenBank/DDBJ whole genome shotgun (WGS) entry which is preliminary data.</text>
</comment>
<dbReference type="GO" id="GO:0005524">
    <property type="term" value="F:ATP binding"/>
    <property type="evidence" value="ECO:0007669"/>
    <property type="project" value="UniProtKB-KW"/>
</dbReference>
<keyword evidence="5" id="KW-0175">Coiled coil</keyword>
<keyword evidence="9" id="KW-1185">Reference proteome</keyword>
<dbReference type="EMBL" id="PDKN01000004">
    <property type="protein sequence ID" value="RXJ57556.1"/>
    <property type="molecule type" value="Genomic_DNA"/>
</dbReference>
<organism evidence="8 9">
    <name type="scientific">Candidatus Marinarcus aquaticus</name>
    <dbReference type="NCBI Taxonomy" id="2044504"/>
    <lineage>
        <taxon>Bacteria</taxon>
        <taxon>Pseudomonadati</taxon>
        <taxon>Campylobacterota</taxon>
        <taxon>Epsilonproteobacteria</taxon>
        <taxon>Campylobacterales</taxon>
        <taxon>Arcobacteraceae</taxon>
        <taxon>Candidatus Marinarcus</taxon>
    </lineage>
</organism>
<dbReference type="PROSITE" id="PS51194">
    <property type="entry name" value="HELICASE_CTER"/>
    <property type="match status" value="1"/>
</dbReference>
<keyword evidence="4" id="KW-0067">ATP-binding</keyword>
<dbReference type="InterPro" id="IPR050615">
    <property type="entry name" value="ATP-dep_DNA_Helicase"/>
</dbReference>
<dbReference type="Gene3D" id="3.40.50.300">
    <property type="entry name" value="P-loop containing nucleotide triphosphate hydrolases"/>
    <property type="match status" value="2"/>
</dbReference>
<feature type="domain" description="Helicase ATP-binding" evidence="6">
    <location>
        <begin position="375"/>
        <end position="522"/>
    </location>
</feature>
<feature type="coiled-coil region" evidence="5">
    <location>
        <begin position="1"/>
        <end position="35"/>
    </location>
</feature>
<sequence length="707" mass="81933">MNELKRRLSELHAQKEAIENEIAALEQQLNFHTKKELSKEEKIELFKALFISNPTIFARKWISQDGSKQNYFPVTQTFKGEDYLPLTNEMIEKHLRGLEELATYPITSENNCTYVVLQLLQQDVSKVQKVLQHLHIQAAFECNANADIHAWIFFSTSIEAKRARALAEKILRQAHVGAKIYPSQEFINASNLGDALPLPLHLKHRQHHKTIFLDVKTMKVLEHQWQYLQQLKRLSRIEIEHLTSEEALKPKALEDLDVEFPTFGLKLFLNDFIYINTKHLSKSFLNKLKSFAMFDNPQVQVLLRLRRPLYNTPRVIKSFEEEKNFLKLPRGLFQTLIEYFNQHGVSYEVDDRRFFEAHHFPPILYTLREEQEEAIAAILNYDCSICVAPPGFGKTLIGAAMIEKRASKTLIVVNKNMLLNQWMDRFKEYFGMPKKEIGYLGKGKNRLNGVLDVATMQSLKNAPEIIENYSFVIVDECHHIPAVTFEQIIKTFKGKYILGLSATPKRKDGLEPILFQQLGDVAYEFKPKKSFLNRVEVVRTAFQSNLDNYSNIITELCLNKERNLQIVQVIKAHQERSILVLTDRLEHISELEKLLDEHQVTYLSVHGNLSKKEQQENMDAVKSNQLILATTSFFGEGIDFPHLNTIIFATPISYYGRLIQYLGRIGRDGQECLAIDFLDSQNAMLNSAFSKRKEGYKQMHYKFTKGF</sequence>
<dbReference type="CDD" id="cd17926">
    <property type="entry name" value="DEXHc_RE"/>
    <property type="match status" value="1"/>
</dbReference>
<dbReference type="Pfam" id="PF00271">
    <property type="entry name" value="Helicase_C"/>
    <property type="match status" value="1"/>
</dbReference>
<dbReference type="PANTHER" id="PTHR11274:SF0">
    <property type="entry name" value="GENERAL TRANSCRIPTION AND DNA REPAIR FACTOR IIH HELICASE SUBUNIT XPB"/>
    <property type="match status" value="1"/>
</dbReference>
<evidence type="ECO:0000313" key="8">
    <source>
        <dbReference type="EMBL" id="RXJ57556.1"/>
    </source>
</evidence>
<dbReference type="Proteomes" id="UP000290657">
    <property type="component" value="Unassembled WGS sequence"/>
</dbReference>
<keyword evidence="2" id="KW-0378">Hydrolase</keyword>
<dbReference type="Pfam" id="PF04851">
    <property type="entry name" value="ResIII"/>
    <property type="match status" value="1"/>
</dbReference>
<dbReference type="AlphaFoldDB" id="A0A4Q0XS88"/>
<proteinExistence type="predicted"/>
<name>A0A4Q0XS88_9BACT</name>
<dbReference type="InterPro" id="IPR014001">
    <property type="entry name" value="Helicase_ATP-bd"/>
</dbReference>
<dbReference type="GO" id="GO:0003677">
    <property type="term" value="F:DNA binding"/>
    <property type="evidence" value="ECO:0007669"/>
    <property type="project" value="InterPro"/>
</dbReference>
<evidence type="ECO:0000256" key="3">
    <source>
        <dbReference type="ARBA" id="ARBA00022806"/>
    </source>
</evidence>
<evidence type="ECO:0000313" key="9">
    <source>
        <dbReference type="Proteomes" id="UP000290657"/>
    </source>
</evidence>
<reference evidence="8 9" key="1">
    <citation type="submission" date="2017-10" db="EMBL/GenBank/DDBJ databases">
        <title>Genomics of the genus Arcobacter.</title>
        <authorList>
            <person name="Perez-Cataluna A."/>
            <person name="Figueras M.J."/>
        </authorList>
    </citation>
    <scope>NUCLEOTIDE SEQUENCE [LARGE SCALE GENOMIC DNA]</scope>
    <source>
        <strain evidence="8 9">CECT 8987</strain>
    </source>
</reference>
<keyword evidence="1" id="KW-0547">Nucleotide-binding</keyword>
<dbReference type="InterPro" id="IPR027417">
    <property type="entry name" value="P-loop_NTPase"/>
</dbReference>